<dbReference type="CDD" id="cd09110">
    <property type="entry name" value="PLDc_CLS_1"/>
    <property type="match status" value="1"/>
</dbReference>
<sequence length="458" mass="51103">MGPGPAAGNDRPPAIRPRRAYGLARGLADGVRDPGFRALVQRIDGSPVHLLPPARLLPDGPEAFARMQQAIGDAREEVLLETYILRDDTLGESMQGALIAAAQRGVRVSVLADAVGSLFTRDEFWETLEAGGVTVRHFHRFWHHPFEALRRDHRKLLVIDRTVSFTGGMNIGNEYGSSIRRHRDAWRDTFIELRGSVARELAAVFAEGWDRARGPALPGLEYVSWSEGVVHPPTTRRAFALPLRLEAQLTRRLGRRRDRKRGRQVRREAEPAGDDMPGVAVLDPRPGRGQREMLSVLVALVGAARERLWITTPYFAPPTRALELLAAAARRGVDVRLLLPSARTDVPLVRHAAHGTYQRLLQHGVRVYEYQRATLHAKTVVVDGYAGIVGSSNLDFRSFWLNAECNVLLFDEASSAALERAFKTDLEGSVEITAESWRQRTIGHRLLDRLARALRWAL</sequence>
<accession>A0A143BMT0</accession>
<dbReference type="GO" id="GO:0030572">
    <property type="term" value="F:phosphatidyltransferase activity"/>
    <property type="evidence" value="ECO:0007669"/>
    <property type="project" value="UniProtKB-ARBA"/>
</dbReference>
<gene>
    <name evidence="3" type="ORF">GEMMAAP_19165</name>
</gene>
<name>A0A143BMT0_9BACT</name>
<evidence type="ECO:0000313" key="3">
    <source>
        <dbReference type="EMBL" id="AMW06328.1"/>
    </source>
</evidence>
<dbReference type="EMBL" id="CP011454">
    <property type="protein sequence ID" value="AMW06328.1"/>
    <property type="molecule type" value="Genomic_DNA"/>
</dbReference>
<proteinExistence type="predicted"/>
<dbReference type="InterPro" id="IPR001736">
    <property type="entry name" value="PLipase_D/transphosphatidylase"/>
</dbReference>
<dbReference type="SUPFAM" id="SSF56024">
    <property type="entry name" value="Phospholipase D/nuclease"/>
    <property type="match status" value="2"/>
</dbReference>
<dbReference type="SMART" id="SM00155">
    <property type="entry name" value="PLDc"/>
    <property type="match status" value="2"/>
</dbReference>
<dbReference type="PANTHER" id="PTHR21248:SF22">
    <property type="entry name" value="PHOSPHOLIPASE D"/>
    <property type="match status" value="1"/>
</dbReference>
<dbReference type="CDD" id="cd09159">
    <property type="entry name" value="PLDc_ybhO_like_2"/>
    <property type="match status" value="1"/>
</dbReference>
<dbReference type="PROSITE" id="PS50035">
    <property type="entry name" value="PLD"/>
    <property type="match status" value="2"/>
</dbReference>
<feature type="domain" description="PLD phosphodiesterase" evidence="2">
    <location>
        <begin position="148"/>
        <end position="175"/>
    </location>
</feature>
<dbReference type="Proteomes" id="UP000076404">
    <property type="component" value="Chromosome"/>
</dbReference>
<dbReference type="Gene3D" id="3.30.870.10">
    <property type="entry name" value="Endonuclease Chain A"/>
    <property type="match status" value="2"/>
</dbReference>
<evidence type="ECO:0000256" key="1">
    <source>
        <dbReference type="SAM" id="MobiDB-lite"/>
    </source>
</evidence>
<protein>
    <recommendedName>
        <fullName evidence="2">PLD phosphodiesterase domain-containing protein</fullName>
    </recommendedName>
</protein>
<evidence type="ECO:0000313" key="4">
    <source>
        <dbReference type="Proteomes" id="UP000076404"/>
    </source>
</evidence>
<keyword evidence="4" id="KW-1185">Reference proteome</keyword>
<dbReference type="PANTHER" id="PTHR21248">
    <property type="entry name" value="CARDIOLIPIN SYNTHASE"/>
    <property type="match status" value="1"/>
</dbReference>
<dbReference type="STRING" id="1379270.GEMMAAP_19165"/>
<dbReference type="InterPro" id="IPR025202">
    <property type="entry name" value="PLD-like_dom"/>
</dbReference>
<reference evidence="3 4" key="1">
    <citation type="journal article" date="2014" name="Proc. Natl. Acad. Sci. U.S.A.">
        <title>Functional type 2 photosynthetic reaction centers found in the rare bacterial phylum Gemmatimonadetes.</title>
        <authorList>
            <person name="Zeng Y."/>
            <person name="Feng F."/>
            <person name="Medova H."/>
            <person name="Dean J."/>
            <person name="Koblizek M."/>
        </authorList>
    </citation>
    <scope>NUCLEOTIDE SEQUENCE [LARGE SCALE GENOMIC DNA]</scope>
    <source>
        <strain evidence="3 4">AP64</strain>
    </source>
</reference>
<reference evidence="3 4" key="2">
    <citation type="journal article" date="2016" name="Environ. Microbiol. Rep.">
        <title>Metagenomic evidence for the presence of phototrophic Gemmatimonadetes bacteria in diverse environments.</title>
        <authorList>
            <person name="Zeng Y."/>
            <person name="Baumbach J."/>
            <person name="Barbosa E.G."/>
            <person name="Azevedo V."/>
            <person name="Zhang C."/>
            <person name="Koblizek M."/>
        </authorList>
    </citation>
    <scope>NUCLEOTIDE SEQUENCE [LARGE SCALE GENOMIC DNA]</scope>
    <source>
        <strain evidence="3 4">AP64</strain>
    </source>
</reference>
<dbReference type="KEGG" id="gph:GEMMAAP_19165"/>
<feature type="domain" description="PLD phosphodiesterase" evidence="2">
    <location>
        <begin position="371"/>
        <end position="398"/>
    </location>
</feature>
<dbReference type="Pfam" id="PF13091">
    <property type="entry name" value="PLDc_2"/>
    <property type="match status" value="2"/>
</dbReference>
<dbReference type="AlphaFoldDB" id="A0A143BMT0"/>
<dbReference type="GO" id="GO:0032049">
    <property type="term" value="P:cardiolipin biosynthetic process"/>
    <property type="evidence" value="ECO:0007669"/>
    <property type="project" value="UniProtKB-ARBA"/>
</dbReference>
<dbReference type="eggNOG" id="COG1502">
    <property type="taxonomic scope" value="Bacteria"/>
</dbReference>
<dbReference type="RefSeq" id="WP_026851023.1">
    <property type="nucleotide sequence ID" value="NZ_CP011454.1"/>
</dbReference>
<organism evidence="3 4">
    <name type="scientific">Gemmatimonas phototrophica</name>
    <dbReference type="NCBI Taxonomy" id="1379270"/>
    <lineage>
        <taxon>Bacteria</taxon>
        <taxon>Pseudomonadati</taxon>
        <taxon>Gemmatimonadota</taxon>
        <taxon>Gemmatimonadia</taxon>
        <taxon>Gemmatimonadales</taxon>
        <taxon>Gemmatimonadaceae</taxon>
        <taxon>Gemmatimonas</taxon>
    </lineage>
</organism>
<dbReference type="OrthoDB" id="9762009at2"/>
<feature type="compositionally biased region" description="Basic residues" evidence="1">
    <location>
        <begin position="255"/>
        <end position="264"/>
    </location>
</feature>
<feature type="region of interest" description="Disordered" evidence="1">
    <location>
        <begin position="255"/>
        <end position="281"/>
    </location>
</feature>
<evidence type="ECO:0000259" key="2">
    <source>
        <dbReference type="PROSITE" id="PS50035"/>
    </source>
</evidence>